<proteinExistence type="predicted"/>
<organism evidence="1 2">
    <name type="scientific">Mycobacterium angelicum</name>
    <dbReference type="NCBI Taxonomy" id="470074"/>
    <lineage>
        <taxon>Bacteria</taxon>
        <taxon>Bacillati</taxon>
        <taxon>Actinomycetota</taxon>
        <taxon>Actinomycetes</taxon>
        <taxon>Mycobacteriales</taxon>
        <taxon>Mycobacteriaceae</taxon>
        <taxon>Mycobacterium</taxon>
    </lineage>
</organism>
<dbReference type="Proteomes" id="UP000192284">
    <property type="component" value="Unassembled WGS sequence"/>
</dbReference>
<keyword evidence="2" id="KW-1185">Reference proteome</keyword>
<sequence>MGALRIGACAGFVALVVAAGVGVDFGAGQPKAAAEPFTAAEEEVVGLLPPGYAAGSCTRATNPFPNAIASLDCTDDANSETPDYARFTLYDKLDSLNADFATTIGGMALAPCPGGNASPGTWNYGPHLSQPGGRIACGSVEDQSDVAWTRESQLLLATVNGGPSMNDLYSWWQRYGAAT</sequence>
<comment type="caution">
    <text evidence="1">The sequence shown here is derived from an EMBL/GenBank/DDBJ whole genome shotgun (WGS) entry which is preliminary data.</text>
</comment>
<dbReference type="AlphaFoldDB" id="A0A1W9ZKA8"/>
<evidence type="ECO:0000313" key="1">
    <source>
        <dbReference type="EMBL" id="ORA16977.1"/>
    </source>
</evidence>
<gene>
    <name evidence="1" type="ORF">BST12_20090</name>
</gene>
<reference evidence="1 2" key="1">
    <citation type="submission" date="2017-02" db="EMBL/GenBank/DDBJ databases">
        <title>The new phylogeny of genus Mycobacterium.</title>
        <authorList>
            <person name="Tortoli E."/>
            <person name="Trovato A."/>
            <person name="Cirillo D.M."/>
        </authorList>
    </citation>
    <scope>NUCLEOTIDE SEQUENCE [LARGE SCALE GENOMIC DNA]</scope>
    <source>
        <strain evidence="1 2">DSM 45057</strain>
    </source>
</reference>
<evidence type="ECO:0008006" key="3">
    <source>
        <dbReference type="Google" id="ProtNLM"/>
    </source>
</evidence>
<dbReference type="RefSeq" id="WP_083114876.1">
    <property type="nucleotide sequence ID" value="NZ_JACKTS010000060.1"/>
</dbReference>
<name>A0A1W9ZKA8_MYCAN</name>
<protein>
    <recommendedName>
        <fullName evidence="3">Serine/threonine protein kinase</fullName>
    </recommendedName>
</protein>
<accession>A0A1W9ZKA8</accession>
<evidence type="ECO:0000313" key="2">
    <source>
        <dbReference type="Proteomes" id="UP000192284"/>
    </source>
</evidence>
<dbReference type="EMBL" id="MVHE01000041">
    <property type="protein sequence ID" value="ORA16977.1"/>
    <property type="molecule type" value="Genomic_DNA"/>
</dbReference>
<dbReference type="OrthoDB" id="4726400at2"/>